<keyword evidence="3" id="KW-0804">Transcription</keyword>
<dbReference type="Proteomes" id="UP001239680">
    <property type="component" value="Unassembled WGS sequence"/>
</dbReference>
<dbReference type="PANTHER" id="PTHR30136">
    <property type="entry name" value="HELIX-TURN-HELIX TRANSCRIPTIONAL REGULATOR, ICLR FAMILY"/>
    <property type="match status" value="1"/>
</dbReference>
<evidence type="ECO:0000259" key="4">
    <source>
        <dbReference type="PROSITE" id="PS51077"/>
    </source>
</evidence>
<organism evidence="6 7">
    <name type="scientific">Pseudogemmobacter lacusdianii</name>
    <dbReference type="NCBI Taxonomy" id="3069608"/>
    <lineage>
        <taxon>Bacteria</taxon>
        <taxon>Pseudomonadati</taxon>
        <taxon>Pseudomonadota</taxon>
        <taxon>Alphaproteobacteria</taxon>
        <taxon>Rhodobacterales</taxon>
        <taxon>Paracoccaceae</taxon>
        <taxon>Pseudogemmobacter</taxon>
    </lineage>
</organism>
<keyword evidence="1" id="KW-0805">Transcription regulation</keyword>
<dbReference type="Gene3D" id="3.30.450.40">
    <property type="match status" value="1"/>
</dbReference>
<dbReference type="InterPro" id="IPR005471">
    <property type="entry name" value="Tscrpt_reg_IclR_N"/>
</dbReference>
<dbReference type="InterPro" id="IPR014757">
    <property type="entry name" value="Tscrpt_reg_IclR_C"/>
</dbReference>
<evidence type="ECO:0000313" key="6">
    <source>
        <dbReference type="EMBL" id="MDQ2065211.1"/>
    </source>
</evidence>
<dbReference type="InterPro" id="IPR029016">
    <property type="entry name" value="GAF-like_dom_sf"/>
</dbReference>
<dbReference type="Pfam" id="PF09339">
    <property type="entry name" value="HTH_IclR"/>
    <property type="match status" value="1"/>
</dbReference>
<evidence type="ECO:0000313" key="7">
    <source>
        <dbReference type="Proteomes" id="UP001239680"/>
    </source>
</evidence>
<reference evidence="6 7" key="1">
    <citation type="submission" date="2023-08" db="EMBL/GenBank/DDBJ databases">
        <title>Characterization of two Paracoccaceae strains isolated from Phycosphere and proposal of Xinfangfangia lacusdiani sp. nov.</title>
        <authorList>
            <person name="Deng Y."/>
            <person name="Zhang Y.Q."/>
        </authorList>
    </citation>
    <scope>NUCLEOTIDE SEQUENCE [LARGE SCALE GENOMIC DNA]</scope>
    <source>
        <strain evidence="6 7">CPCC 101601</strain>
    </source>
</reference>
<accession>A0ABU0VU00</accession>
<dbReference type="InterPro" id="IPR050707">
    <property type="entry name" value="HTH_MetabolicPath_Reg"/>
</dbReference>
<evidence type="ECO:0000259" key="5">
    <source>
        <dbReference type="PROSITE" id="PS51078"/>
    </source>
</evidence>
<dbReference type="PROSITE" id="PS51077">
    <property type="entry name" value="HTH_ICLR"/>
    <property type="match status" value="1"/>
</dbReference>
<dbReference type="EMBL" id="JAVDBT010000002">
    <property type="protein sequence ID" value="MDQ2065211.1"/>
    <property type="molecule type" value="Genomic_DNA"/>
</dbReference>
<protein>
    <submittedName>
        <fullName evidence="6">Helix-turn-helix domain-containing protein</fullName>
    </submittedName>
</protein>
<dbReference type="SUPFAM" id="SSF55781">
    <property type="entry name" value="GAF domain-like"/>
    <property type="match status" value="1"/>
</dbReference>
<dbReference type="RefSeq" id="WP_306678904.1">
    <property type="nucleotide sequence ID" value="NZ_JAVDBT010000002.1"/>
</dbReference>
<evidence type="ECO:0000256" key="3">
    <source>
        <dbReference type="ARBA" id="ARBA00023163"/>
    </source>
</evidence>
<dbReference type="Gene3D" id="1.10.10.10">
    <property type="entry name" value="Winged helix-like DNA-binding domain superfamily/Winged helix DNA-binding domain"/>
    <property type="match status" value="1"/>
</dbReference>
<dbReference type="InterPro" id="IPR036390">
    <property type="entry name" value="WH_DNA-bd_sf"/>
</dbReference>
<dbReference type="SUPFAM" id="SSF46785">
    <property type="entry name" value="Winged helix' DNA-binding domain"/>
    <property type="match status" value="1"/>
</dbReference>
<dbReference type="InterPro" id="IPR036388">
    <property type="entry name" value="WH-like_DNA-bd_sf"/>
</dbReference>
<comment type="caution">
    <text evidence="6">The sequence shown here is derived from an EMBL/GenBank/DDBJ whole genome shotgun (WGS) entry which is preliminary data.</text>
</comment>
<evidence type="ECO:0000256" key="2">
    <source>
        <dbReference type="ARBA" id="ARBA00023125"/>
    </source>
</evidence>
<dbReference type="SMART" id="SM00346">
    <property type="entry name" value="HTH_ICLR"/>
    <property type="match status" value="1"/>
</dbReference>
<dbReference type="PROSITE" id="PS51078">
    <property type="entry name" value="ICLR_ED"/>
    <property type="match status" value="1"/>
</dbReference>
<feature type="domain" description="IclR-ED" evidence="5">
    <location>
        <begin position="70"/>
        <end position="240"/>
    </location>
</feature>
<name>A0ABU0VU00_9RHOB</name>
<evidence type="ECO:0000256" key="1">
    <source>
        <dbReference type="ARBA" id="ARBA00023015"/>
    </source>
</evidence>
<feature type="domain" description="HTH iclR-type" evidence="4">
    <location>
        <begin position="7"/>
        <end position="69"/>
    </location>
</feature>
<proteinExistence type="predicted"/>
<gene>
    <name evidence="6" type="ORF">Q9295_02395</name>
</gene>
<keyword evidence="2" id="KW-0238">DNA-binding</keyword>
<dbReference type="PANTHER" id="PTHR30136:SF8">
    <property type="entry name" value="TRANSCRIPTIONAL REGULATORY PROTEIN"/>
    <property type="match status" value="1"/>
</dbReference>
<keyword evidence="7" id="KW-1185">Reference proteome</keyword>
<sequence length="243" mass="25642">MSKGRGIQSIEIGGRLLASLARSNGPQMLRDLAQDSNLAPAQAHAYLSSLCRVGLVEQDRRSGHYHLGAFSMRLGLARLRTVDLFSRATAVAEQMADDTGLLVIVVVWSPRGPAAVQVAGGAALNLGIKRGTFFALHHTAAGQVFAAWPPNAACNPVDPADVALAEVARARGYGFAIGNPIPGITAYSAPVFDQQDQLALALTIAGRSGALEASDRVLVKLRRHAKLLSAKAPRRRAPKDDAL</sequence>